<dbReference type="Proteomes" id="UP000694864">
    <property type="component" value="Chromosome 12"/>
</dbReference>
<proteinExistence type="predicted"/>
<dbReference type="GeneID" id="104731635"/>
<feature type="domain" description="KIB1-4 beta-propeller" evidence="1">
    <location>
        <begin position="79"/>
        <end position="197"/>
    </location>
</feature>
<reference evidence="3" key="2">
    <citation type="submission" date="2025-08" db="UniProtKB">
        <authorList>
            <consortium name="RefSeq"/>
        </authorList>
    </citation>
    <scope>IDENTIFICATION</scope>
    <source>
        <tissue evidence="3">Leaf</tissue>
    </source>
</reference>
<protein>
    <submittedName>
        <fullName evidence="3">Uncharacterized protein LOC104731635</fullName>
    </submittedName>
</protein>
<reference evidence="2" key="1">
    <citation type="journal article" date="2014" name="Nat. Commun.">
        <title>The emerging biofuel crop Camelina sativa retains a highly undifferentiated hexaploid genome structure.</title>
        <authorList>
            <person name="Kagale S."/>
            <person name="Koh C."/>
            <person name="Nixon J."/>
            <person name="Bollina V."/>
            <person name="Clarke W.E."/>
            <person name="Tuteja R."/>
            <person name="Spillane C."/>
            <person name="Robinson S.J."/>
            <person name="Links M.G."/>
            <person name="Clarke C."/>
            <person name="Higgins E.E."/>
            <person name="Huebert T."/>
            <person name="Sharpe A.G."/>
            <person name="Parkin I.A."/>
        </authorList>
    </citation>
    <scope>NUCLEOTIDE SEQUENCE [LARGE SCALE GENOMIC DNA]</scope>
    <source>
        <strain evidence="2">cv. DH55</strain>
    </source>
</reference>
<evidence type="ECO:0000313" key="2">
    <source>
        <dbReference type="Proteomes" id="UP000694864"/>
    </source>
</evidence>
<sequence>MCEADVDPSQSSSSWGFLSPTLALSIHLLSTQRLSKPDDLNLSERVEPVFASWPWLLYREMGSREARFYDPVRETVHNRPEYRNLEGTRFLGSTLGWVVMSNSVAVHPREHHQTSLYNPFISERYQLPPLIIRNPHPRTVVRYGVLTGDPREDNTYVCLLTDNFYIYNGIVTMSIPREYMYYVAKRNGQWDQYWSVTSIPNHHNHGSPIESISPSADKISLIIRGHSLEFTFQTQDWNVRETQENDPIEWNPFHGQTFDQIKHRLQISPQIPTTLSIIGTKTDRERVKNSTWDGGNHSVSYIEGVWIEVRV</sequence>
<dbReference type="PANTHER" id="PTHR34708">
    <property type="entry name" value="OS07G0440000 PROTEIN"/>
    <property type="match status" value="1"/>
</dbReference>
<evidence type="ECO:0000259" key="1">
    <source>
        <dbReference type="Pfam" id="PF03478"/>
    </source>
</evidence>
<dbReference type="PANTHER" id="PTHR34708:SF1">
    <property type="entry name" value="OS08G0126400 PROTEIN"/>
    <property type="match status" value="1"/>
</dbReference>
<dbReference type="RefSeq" id="XP_019089101.1">
    <property type="nucleotide sequence ID" value="XM_019233556.1"/>
</dbReference>
<evidence type="ECO:0000313" key="3">
    <source>
        <dbReference type="RefSeq" id="XP_019089101.1"/>
    </source>
</evidence>
<dbReference type="Pfam" id="PF03478">
    <property type="entry name" value="Beta-prop_KIB1-4"/>
    <property type="match status" value="1"/>
</dbReference>
<accession>A0ABM1QQR3</accession>
<keyword evidence="2" id="KW-1185">Reference proteome</keyword>
<dbReference type="InterPro" id="IPR005174">
    <property type="entry name" value="KIB1-4_b-propeller"/>
</dbReference>
<name>A0ABM1QQR3_CAMSA</name>
<organism evidence="2 3">
    <name type="scientific">Camelina sativa</name>
    <name type="common">False flax</name>
    <name type="synonym">Myagrum sativum</name>
    <dbReference type="NCBI Taxonomy" id="90675"/>
    <lineage>
        <taxon>Eukaryota</taxon>
        <taxon>Viridiplantae</taxon>
        <taxon>Streptophyta</taxon>
        <taxon>Embryophyta</taxon>
        <taxon>Tracheophyta</taxon>
        <taxon>Spermatophyta</taxon>
        <taxon>Magnoliopsida</taxon>
        <taxon>eudicotyledons</taxon>
        <taxon>Gunneridae</taxon>
        <taxon>Pentapetalae</taxon>
        <taxon>rosids</taxon>
        <taxon>malvids</taxon>
        <taxon>Brassicales</taxon>
        <taxon>Brassicaceae</taxon>
        <taxon>Camelineae</taxon>
        <taxon>Camelina</taxon>
    </lineage>
</organism>
<gene>
    <name evidence="3" type="primary">LOC104731635</name>
</gene>